<feature type="domain" description="RNase H type-1" evidence="1">
    <location>
        <begin position="44"/>
        <end position="120"/>
    </location>
</feature>
<reference evidence="2 3" key="1">
    <citation type="submission" date="2020-10" db="EMBL/GenBank/DDBJ databases">
        <title>The Coptis chinensis genome and diversification of protoberbering-type alkaloids.</title>
        <authorList>
            <person name="Wang B."/>
            <person name="Shu S."/>
            <person name="Song C."/>
            <person name="Liu Y."/>
        </authorList>
    </citation>
    <scope>NUCLEOTIDE SEQUENCE [LARGE SCALE GENOMIC DNA]</scope>
    <source>
        <strain evidence="2">HL-2020</strain>
        <tissue evidence="2">Leaf</tissue>
    </source>
</reference>
<dbReference type="InterPro" id="IPR036397">
    <property type="entry name" value="RNaseH_sf"/>
</dbReference>
<dbReference type="InterPro" id="IPR053151">
    <property type="entry name" value="RNase_H-like"/>
</dbReference>
<dbReference type="OrthoDB" id="1906820at2759"/>
<proteinExistence type="predicted"/>
<dbReference type="AlphaFoldDB" id="A0A835GZF7"/>
<organism evidence="2 3">
    <name type="scientific">Coptis chinensis</name>
    <dbReference type="NCBI Taxonomy" id="261450"/>
    <lineage>
        <taxon>Eukaryota</taxon>
        <taxon>Viridiplantae</taxon>
        <taxon>Streptophyta</taxon>
        <taxon>Embryophyta</taxon>
        <taxon>Tracheophyta</taxon>
        <taxon>Spermatophyta</taxon>
        <taxon>Magnoliopsida</taxon>
        <taxon>Ranunculales</taxon>
        <taxon>Ranunculaceae</taxon>
        <taxon>Coptidoideae</taxon>
        <taxon>Coptis</taxon>
    </lineage>
</organism>
<accession>A0A835GZF7</accession>
<name>A0A835GZF7_9MAGN</name>
<dbReference type="PANTHER" id="PTHR47723:SF19">
    <property type="entry name" value="POLYNUCLEOTIDYL TRANSFERASE, RIBONUCLEASE H-LIKE SUPERFAMILY PROTEIN"/>
    <property type="match status" value="1"/>
</dbReference>
<gene>
    <name evidence="2" type="ORF">IFM89_023412</name>
</gene>
<keyword evidence="3" id="KW-1185">Reference proteome</keyword>
<dbReference type="Pfam" id="PF13456">
    <property type="entry name" value="RVT_3"/>
    <property type="match status" value="1"/>
</dbReference>
<dbReference type="InterPro" id="IPR044730">
    <property type="entry name" value="RNase_H-like_dom_plant"/>
</dbReference>
<dbReference type="SUPFAM" id="SSF53098">
    <property type="entry name" value="Ribonuclease H-like"/>
    <property type="match status" value="1"/>
</dbReference>
<dbReference type="CDD" id="cd06222">
    <property type="entry name" value="RNase_H_like"/>
    <property type="match status" value="1"/>
</dbReference>
<evidence type="ECO:0000313" key="2">
    <source>
        <dbReference type="EMBL" id="KAF9589380.1"/>
    </source>
</evidence>
<dbReference type="Proteomes" id="UP000631114">
    <property type="component" value="Unassembled WGS sequence"/>
</dbReference>
<comment type="caution">
    <text evidence="2">The sequence shown here is derived from an EMBL/GenBank/DDBJ whole genome shotgun (WGS) entry which is preliminary data.</text>
</comment>
<dbReference type="Gene3D" id="3.30.420.10">
    <property type="entry name" value="Ribonuclease H-like superfamily/Ribonuclease H"/>
    <property type="match status" value="1"/>
</dbReference>
<dbReference type="GO" id="GO:0004523">
    <property type="term" value="F:RNA-DNA hybrid ribonuclease activity"/>
    <property type="evidence" value="ECO:0007669"/>
    <property type="project" value="InterPro"/>
</dbReference>
<evidence type="ECO:0000259" key="1">
    <source>
        <dbReference type="Pfam" id="PF13456"/>
    </source>
</evidence>
<dbReference type="InterPro" id="IPR002156">
    <property type="entry name" value="RNaseH_domain"/>
</dbReference>
<dbReference type="GO" id="GO:0003676">
    <property type="term" value="F:nucleic acid binding"/>
    <property type="evidence" value="ECO:0007669"/>
    <property type="project" value="InterPro"/>
</dbReference>
<protein>
    <recommendedName>
        <fullName evidence="1">RNase H type-1 domain-containing protein</fullName>
    </recommendedName>
</protein>
<evidence type="ECO:0000313" key="3">
    <source>
        <dbReference type="Proteomes" id="UP000631114"/>
    </source>
</evidence>
<dbReference type="EMBL" id="JADFTS010000009">
    <property type="protein sequence ID" value="KAF9589380.1"/>
    <property type="molecule type" value="Genomic_DNA"/>
</dbReference>
<dbReference type="InterPro" id="IPR012337">
    <property type="entry name" value="RNaseH-like_sf"/>
</dbReference>
<dbReference type="PANTHER" id="PTHR47723">
    <property type="entry name" value="OS05G0353850 PROTEIN"/>
    <property type="match status" value="1"/>
</dbReference>
<sequence length="133" mass="15220">MKELTDNMRNQCLIARLNIRINLRLSTQLLFIWEPPDPGELKLNTDGSVTPDSASNGGIFRDQYGTVLLCYIEHGSMLSVLHQELKTILNGLRIGLRECYRNIKVASDSRTIAQILNKMEMMPWMVENEVLEI</sequence>